<dbReference type="PRINTS" id="PR00103">
    <property type="entry name" value="CAMPKINASE"/>
</dbReference>
<evidence type="ECO:0000313" key="2">
    <source>
        <dbReference type="EMBL" id="SVC55893.1"/>
    </source>
</evidence>
<organism evidence="2">
    <name type="scientific">marine metagenome</name>
    <dbReference type="NCBI Taxonomy" id="408172"/>
    <lineage>
        <taxon>unclassified sequences</taxon>
        <taxon>metagenomes</taxon>
        <taxon>ecological metagenomes</taxon>
    </lineage>
</organism>
<dbReference type="InterPro" id="IPR018488">
    <property type="entry name" value="cNMP-bd_CS"/>
</dbReference>
<dbReference type="GO" id="GO:0003700">
    <property type="term" value="F:DNA-binding transcription factor activity"/>
    <property type="evidence" value="ECO:0007669"/>
    <property type="project" value="TreeGrafter"/>
</dbReference>
<dbReference type="InterPro" id="IPR014710">
    <property type="entry name" value="RmlC-like_jellyroll"/>
</dbReference>
<dbReference type="PROSITE" id="PS00889">
    <property type="entry name" value="CNMP_BINDING_2"/>
    <property type="match status" value="1"/>
</dbReference>
<evidence type="ECO:0000259" key="1">
    <source>
        <dbReference type="PROSITE" id="PS50042"/>
    </source>
</evidence>
<dbReference type="Pfam" id="PF00027">
    <property type="entry name" value="cNMP_binding"/>
    <property type="match status" value="1"/>
</dbReference>
<dbReference type="PROSITE" id="PS50042">
    <property type="entry name" value="CNMP_BINDING_3"/>
    <property type="match status" value="1"/>
</dbReference>
<dbReference type="PANTHER" id="PTHR24567:SF74">
    <property type="entry name" value="HTH-TYPE TRANSCRIPTIONAL REGULATOR ARCR"/>
    <property type="match status" value="1"/>
</dbReference>
<gene>
    <name evidence="2" type="ORF">METZ01_LOCUS308747</name>
</gene>
<proteinExistence type="predicted"/>
<accession>A0A382N403</accession>
<dbReference type="CDD" id="cd00038">
    <property type="entry name" value="CAP_ED"/>
    <property type="match status" value="1"/>
</dbReference>
<dbReference type="InterPro" id="IPR000595">
    <property type="entry name" value="cNMP-bd_dom"/>
</dbReference>
<dbReference type="AlphaFoldDB" id="A0A382N403"/>
<feature type="domain" description="Cyclic nucleotide-binding" evidence="1">
    <location>
        <begin position="1"/>
        <end position="88"/>
    </location>
</feature>
<sequence length="121" mass="13291">FMKRLYFKPNTKVIEEGDLGDCAYIVEAGSLEVSKINDQNNKQVLGRLKENDIFGELGLIDGLPRSATVTALENCTVKVLTKEAFNSLTKNNPDALVPIFKVLAARLRSTLKQVGCTPNHA</sequence>
<dbReference type="SUPFAM" id="SSF51206">
    <property type="entry name" value="cAMP-binding domain-like"/>
    <property type="match status" value="1"/>
</dbReference>
<dbReference type="SMART" id="SM00100">
    <property type="entry name" value="cNMP"/>
    <property type="match status" value="1"/>
</dbReference>
<dbReference type="GO" id="GO:0005829">
    <property type="term" value="C:cytosol"/>
    <property type="evidence" value="ECO:0007669"/>
    <property type="project" value="TreeGrafter"/>
</dbReference>
<dbReference type="InterPro" id="IPR050397">
    <property type="entry name" value="Env_Response_Regulators"/>
</dbReference>
<dbReference type="PANTHER" id="PTHR24567">
    <property type="entry name" value="CRP FAMILY TRANSCRIPTIONAL REGULATORY PROTEIN"/>
    <property type="match status" value="1"/>
</dbReference>
<name>A0A382N403_9ZZZZ</name>
<dbReference type="EMBL" id="UINC01097845">
    <property type="protein sequence ID" value="SVC55893.1"/>
    <property type="molecule type" value="Genomic_DNA"/>
</dbReference>
<dbReference type="Gene3D" id="2.60.120.10">
    <property type="entry name" value="Jelly Rolls"/>
    <property type="match status" value="1"/>
</dbReference>
<feature type="non-terminal residue" evidence="2">
    <location>
        <position position="1"/>
    </location>
</feature>
<reference evidence="2" key="1">
    <citation type="submission" date="2018-05" db="EMBL/GenBank/DDBJ databases">
        <authorList>
            <person name="Lanie J.A."/>
            <person name="Ng W.-L."/>
            <person name="Kazmierczak K.M."/>
            <person name="Andrzejewski T.M."/>
            <person name="Davidsen T.M."/>
            <person name="Wayne K.J."/>
            <person name="Tettelin H."/>
            <person name="Glass J.I."/>
            <person name="Rusch D."/>
            <person name="Podicherti R."/>
            <person name="Tsui H.-C.T."/>
            <person name="Winkler M.E."/>
        </authorList>
    </citation>
    <scope>NUCLEOTIDE SEQUENCE</scope>
</reference>
<dbReference type="InterPro" id="IPR018490">
    <property type="entry name" value="cNMP-bd_dom_sf"/>
</dbReference>
<protein>
    <recommendedName>
        <fullName evidence="1">Cyclic nucleotide-binding domain-containing protein</fullName>
    </recommendedName>
</protein>